<evidence type="ECO:0000313" key="2">
    <source>
        <dbReference type="Proteomes" id="UP000236740"/>
    </source>
</evidence>
<dbReference type="EMBL" id="FNVN01000005">
    <property type="protein sequence ID" value="SEG64973.1"/>
    <property type="molecule type" value="Genomic_DNA"/>
</dbReference>
<reference evidence="1 2" key="1">
    <citation type="submission" date="2016-10" db="EMBL/GenBank/DDBJ databases">
        <authorList>
            <person name="de Groot N.N."/>
        </authorList>
    </citation>
    <scope>NUCLEOTIDE SEQUENCE [LARGE SCALE GENOMIC DNA]</scope>
    <source>
        <strain evidence="1 2">CGMCC 1.10331</strain>
    </source>
</reference>
<dbReference type="Proteomes" id="UP000236740">
    <property type="component" value="Unassembled WGS sequence"/>
</dbReference>
<feature type="non-terminal residue" evidence="1">
    <location>
        <position position="1"/>
    </location>
</feature>
<evidence type="ECO:0000313" key="1">
    <source>
        <dbReference type="EMBL" id="SEG64973.1"/>
    </source>
</evidence>
<accession>A0A1H6BWC4</accession>
<sequence length="72" mass="7960">VTGLIFALAGYLVHDLHETVPFMLLDSLEAIDSDRIAALVEYFADYADFLVVALLPEDAQALDDEFTRVTSI</sequence>
<proteinExistence type="predicted"/>
<name>A0A1H6BWC4_9EURY</name>
<keyword evidence="2" id="KW-1185">Reference proteome</keyword>
<gene>
    <name evidence="1" type="ORF">SAMN04488133_3086</name>
</gene>
<protein>
    <recommendedName>
        <fullName evidence="3">Chromosome segregation protein SMC</fullName>
    </recommendedName>
</protein>
<dbReference type="AlphaFoldDB" id="A0A1H6BWC4"/>
<evidence type="ECO:0008006" key="3">
    <source>
        <dbReference type="Google" id="ProtNLM"/>
    </source>
</evidence>
<organism evidence="1 2">
    <name type="scientific">Halobellus limi</name>
    <dbReference type="NCBI Taxonomy" id="699433"/>
    <lineage>
        <taxon>Archaea</taxon>
        <taxon>Methanobacteriati</taxon>
        <taxon>Methanobacteriota</taxon>
        <taxon>Stenosarchaea group</taxon>
        <taxon>Halobacteria</taxon>
        <taxon>Halobacteriales</taxon>
        <taxon>Haloferacaceae</taxon>
        <taxon>Halobellus</taxon>
    </lineage>
</organism>